<sequence>MIRVKPERSDERLFYSDKFEAMRLEICKHGFVHKLMQTRRDGRAGAPVASMGAGRFAAAKSTAHAWMPDPNARIHLKYGNAPSVAPQTLTNIP</sequence>
<keyword evidence="2" id="KW-1185">Reference proteome</keyword>
<evidence type="ECO:0000313" key="1">
    <source>
        <dbReference type="EMBL" id="GBP09721.1"/>
    </source>
</evidence>
<comment type="caution">
    <text evidence="1">The sequence shown here is derived from an EMBL/GenBank/DDBJ whole genome shotgun (WGS) entry which is preliminary data.</text>
</comment>
<proteinExistence type="predicted"/>
<reference evidence="1 2" key="1">
    <citation type="journal article" date="2019" name="Commun. Biol.">
        <title>The bagworm genome reveals a unique fibroin gene that provides high tensile strength.</title>
        <authorList>
            <person name="Kono N."/>
            <person name="Nakamura H."/>
            <person name="Ohtoshi R."/>
            <person name="Tomita M."/>
            <person name="Numata K."/>
            <person name="Arakawa K."/>
        </authorList>
    </citation>
    <scope>NUCLEOTIDE SEQUENCE [LARGE SCALE GENOMIC DNA]</scope>
</reference>
<organism evidence="1 2">
    <name type="scientific">Eumeta variegata</name>
    <name type="common">Bagworm moth</name>
    <name type="synonym">Eumeta japonica</name>
    <dbReference type="NCBI Taxonomy" id="151549"/>
    <lineage>
        <taxon>Eukaryota</taxon>
        <taxon>Metazoa</taxon>
        <taxon>Ecdysozoa</taxon>
        <taxon>Arthropoda</taxon>
        <taxon>Hexapoda</taxon>
        <taxon>Insecta</taxon>
        <taxon>Pterygota</taxon>
        <taxon>Neoptera</taxon>
        <taxon>Endopterygota</taxon>
        <taxon>Lepidoptera</taxon>
        <taxon>Glossata</taxon>
        <taxon>Ditrysia</taxon>
        <taxon>Tineoidea</taxon>
        <taxon>Psychidae</taxon>
        <taxon>Oiketicinae</taxon>
        <taxon>Eumeta</taxon>
    </lineage>
</organism>
<dbReference type="AlphaFoldDB" id="A0A4C1T8V1"/>
<name>A0A4C1T8V1_EUMVA</name>
<gene>
    <name evidence="1" type="ORF">EVAR_101618_1</name>
</gene>
<protein>
    <submittedName>
        <fullName evidence="1">Uncharacterized protein</fullName>
    </submittedName>
</protein>
<dbReference type="EMBL" id="BGZK01004569">
    <property type="protein sequence ID" value="GBP09721.1"/>
    <property type="molecule type" value="Genomic_DNA"/>
</dbReference>
<dbReference type="Proteomes" id="UP000299102">
    <property type="component" value="Unassembled WGS sequence"/>
</dbReference>
<accession>A0A4C1T8V1</accession>
<evidence type="ECO:0000313" key="2">
    <source>
        <dbReference type="Proteomes" id="UP000299102"/>
    </source>
</evidence>